<name>A0AAP0N2V9_9ROSI</name>
<gene>
    <name evidence="2" type="ORF">WN944_023254</name>
</gene>
<dbReference type="AlphaFoldDB" id="A0AAP0N2V9"/>
<evidence type="ECO:0008006" key="4">
    <source>
        <dbReference type="Google" id="ProtNLM"/>
    </source>
</evidence>
<keyword evidence="1" id="KW-0732">Signal</keyword>
<feature type="signal peptide" evidence="1">
    <location>
        <begin position="1"/>
        <end position="25"/>
    </location>
</feature>
<comment type="caution">
    <text evidence="2">The sequence shown here is derived from an EMBL/GenBank/DDBJ whole genome shotgun (WGS) entry which is preliminary data.</text>
</comment>
<keyword evidence="3" id="KW-1185">Reference proteome</keyword>
<evidence type="ECO:0000313" key="3">
    <source>
        <dbReference type="Proteomes" id="UP001428341"/>
    </source>
</evidence>
<evidence type="ECO:0000256" key="1">
    <source>
        <dbReference type="SAM" id="SignalP"/>
    </source>
</evidence>
<proteinExistence type="predicted"/>
<sequence length="79" mass="8240">MAAAAASALTLFVVTFAVILNTTAADPEMLQDVCVADLSSLQACRRARLKFNIMGAQNHSAGALSRVAATLYRSPSQVA</sequence>
<reference evidence="2 3" key="1">
    <citation type="submission" date="2024-05" db="EMBL/GenBank/DDBJ databases">
        <title>Haplotype-resolved chromosome-level genome assembly of Huyou (Citrus changshanensis).</title>
        <authorList>
            <person name="Miao C."/>
            <person name="Chen W."/>
            <person name="Wu Y."/>
            <person name="Wang L."/>
            <person name="Zhao S."/>
            <person name="Grierson D."/>
            <person name="Xu C."/>
            <person name="Chen K."/>
        </authorList>
    </citation>
    <scope>NUCLEOTIDE SEQUENCE [LARGE SCALE GENOMIC DNA]</scope>
    <source>
        <strain evidence="2">01-14</strain>
        <tissue evidence="2">Leaf</tissue>
    </source>
</reference>
<organism evidence="2 3">
    <name type="scientific">Citrus x changshan-huyou</name>
    <dbReference type="NCBI Taxonomy" id="2935761"/>
    <lineage>
        <taxon>Eukaryota</taxon>
        <taxon>Viridiplantae</taxon>
        <taxon>Streptophyta</taxon>
        <taxon>Embryophyta</taxon>
        <taxon>Tracheophyta</taxon>
        <taxon>Spermatophyta</taxon>
        <taxon>Magnoliopsida</taxon>
        <taxon>eudicotyledons</taxon>
        <taxon>Gunneridae</taxon>
        <taxon>Pentapetalae</taxon>
        <taxon>rosids</taxon>
        <taxon>malvids</taxon>
        <taxon>Sapindales</taxon>
        <taxon>Rutaceae</taxon>
        <taxon>Aurantioideae</taxon>
        <taxon>Citrus</taxon>
    </lineage>
</organism>
<dbReference type="EMBL" id="JBCGBO010000001">
    <property type="protein sequence ID" value="KAK9230287.1"/>
    <property type="molecule type" value="Genomic_DNA"/>
</dbReference>
<feature type="chain" id="PRO_5042909116" description="Pectinesterase inhibitor domain-containing protein" evidence="1">
    <location>
        <begin position="26"/>
        <end position="79"/>
    </location>
</feature>
<evidence type="ECO:0000313" key="2">
    <source>
        <dbReference type="EMBL" id="KAK9230287.1"/>
    </source>
</evidence>
<dbReference type="Proteomes" id="UP001428341">
    <property type="component" value="Unassembled WGS sequence"/>
</dbReference>
<accession>A0AAP0N2V9</accession>
<protein>
    <recommendedName>
        <fullName evidence="4">Pectinesterase inhibitor domain-containing protein</fullName>
    </recommendedName>
</protein>